<dbReference type="Proteomes" id="UP001501565">
    <property type="component" value="Unassembled WGS sequence"/>
</dbReference>
<dbReference type="RefSeq" id="WP_344794245.1">
    <property type="nucleotide sequence ID" value="NZ_BAABBN010000002.1"/>
</dbReference>
<sequence>MQIGSASFVGFTEARDSAQIASQTQKELSERDSTVAALDEPEESDDSGRQSEQKPSDNSQQPRFTEQELEQIQKLEARDLEVRNHEQAHKSAGGQYAGAASYTYQRGPDGINYAVGGEVPIDISPIQGNPEATIQKAETVRRAALAPAEPSAQDRAVAAQAIQIKLEAQSELNKPDTEEETEANTEEETQTAEAAESSEETIAATDTETVNPTSQAATAENNTTSDAEAFTGSTGLSPEDFTNLLASDLARKNALAVFENINAEPPKINLDELV</sequence>
<feature type="region of interest" description="Disordered" evidence="1">
    <location>
        <begin position="1"/>
        <end position="68"/>
    </location>
</feature>
<name>A0ABP7LXQ9_9GAMM</name>
<comment type="caution">
    <text evidence="2">The sequence shown here is derived from an EMBL/GenBank/DDBJ whole genome shotgun (WGS) entry which is preliminary data.</text>
</comment>
<evidence type="ECO:0000256" key="1">
    <source>
        <dbReference type="SAM" id="MobiDB-lite"/>
    </source>
</evidence>
<feature type="compositionally biased region" description="Polar residues" evidence="1">
    <location>
        <begin position="210"/>
        <end position="236"/>
    </location>
</feature>
<feature type="region of interest" description="Disordered" evidence="1">
    <location>
        <begin position="167"/>
        <end position="240"/>
    </location>
</feature>
<feature type="compositionally biased region" description="Low complexity" evidence="1">
    <location>
        <begin position="191"/>
        <end position="209"/>
    </location>
</feature>
<dbReference type="EMBL" id="BAABBN010000002">
    <property type="protein sequence ID" value="GAA3909678.1"/>
    <property type="molecule type" value="Genomic_DNA"/>
</dbReference>
<gene>
    <name evidence="2" type="ORF">GCM10022277_00510</name>
</gene>
<keyword evidence="3" id="KW-1185">Reference proteome</keyword>
<dbReference type="Pfam" id="PF12118">
    <property type="entry name" value="SprA-related"/>
    <property type="match status" value="1"/>
</dbReference>
<dbReference type="InterPro" id="IPR021973">
    <property type="entry name" value="SprA-related"/>
</dbReference>
<evidence type="ECO:0000313" key="2">
    <source>
        <dbReference type="EMBL" id="GAA3909678.1"/>
    </source>
</evidence>
<feature type="compositionally biased region" description="Acidic residues" evidence="1">
    <location>
        <begin position="177"/>
        <end position="190"/>
    </location>
</feature>
<proteinExistence type="predicted"/>
<feature type="compositionally biased region" description="Basic and acidic residues" evidence="1">
    <location>
        <begin position="46"/>
        <end position="55"/>
    </location>
</feature>
<reference evidence="3" key="1">
    <citation type="journal article" date="2019" name="Int. J. Syst. Evol. Microbiol.">
        <title>The Global Catalogue of Microorganisms (GCM) 10K type strain sequencing project: providing services to taxonomists for standard genome sequencing and annotation.</title>
        <authorList>
            <consortium name="The Broad Institute Genomics Platform"/>
            <consortium name="The Broad Institute Genome Sequencing Center for Infectious Disease"/>
            <person name="Wu L."/>
            <person name="Ma J."/>
        </authorList>
    </citation>
    <scope>NUCLEOTIDE SEQUENCE [LARGE SCALE GENOMIC DNA]</scope>
    <source>
        <strain evidence="3">JCM 17551</strain>
    </source>
</reference>
<protein>
    <recommendedName>
        <fullName evidence="4">SprA-related family protein</fullName>
    </recommendedName>
</protein>
<accession>A0ABP7LXQ9</accession>
<organism evidence="2 3">
    <name type="scientific">Litoribacillus peritrichatus</name>
    <dbReference type="NCBI Taxonomy" id="718191"/>
    <lineage>
        <taxon>Bacteria</taxon>
        <taxon>Pseudomonadati</taxon>
        <taxon>Pseudomonadota</taxon>
        <taxon>Gammaproteobacteria</taxon>
        <taxon>Oceanospirillales</taxon>
        <taxon>Oceanospirillaceae</taxon>
        <taxon>Litoribacillus</taxon>
    </lineage>
</organism>
<evidence type="ECO:0000313" key="3">
    <source>
        <dbReference type="Proteomes" id="UP001501565"/>
    </source>
</evidence>
<evidence type="ECO:0008006" key="4">
    <source>
        <dbReference type="Google" id="ProtNLM"/>
    </source>
</evidence>